<gene>
    <name evidence="2" type="ORF">VIS_S18DEB110032</name>
</gene>
<keyword evidence="1" id="KW-0812">Transmembrane</keyword>
<feature type="transmembrane region" description="Helical" evidence="1">
    <location>
        <begin position="12"/>
        <end position="31"/>
    </location>
</feature>
<dbReference type="AlphaFoldDB" id="H6RHM1"/>
<reference evidence="2" key="2">
    <citation type="submission" date="2012-02" db="EMBL/GenBank/DDBJ databases">
        <authorList>
            <person name="Genoscope - CEA"/>
        </authorList>
    </citation>
    <scope>NUCLEOTIDE SEQUENCE</scope>
</reference>
<proteinExistence type="predicted"/>
<keyword evidence="1" id="KW-1133">Transmembrane helix</keyword>
<keyword evidence="1" id="KW-0472">Membrane</keyword>
<protein>
    <submittedName>
        <fullName evidence="2">Uncharacterized protein</fullName>
    </submittedName>
</protein>
<sequence>MQRYNYKQGVNYFLFTIIKAAIIPGIHPQIVSNPTIRTEPQPLSKTANGGKKIATSALKKLIILIFDD</sequence>
<evidence type="ECO:0000256" key="1">
    <source>
        <dbReference type="SAM" id="Phobius"/>
    </source>
</evidence>
<reference evidence="2" key="1">
    <citation type="journal article" date="2012" name="Environ. Microbiol.">
        <title>Genomic content of uncultured Bacteroidetes from contrasting oceanic provinces in the North Atlantic Ocean.</title>
        <authorList>
            <person name="Gomez-Pereira P.R."/>
            <person name="Schuler M."/>
            <person name="Fuchs B.M."/>
            <person name="Bennke C."/>
            <person name="Teeling H."/>
            <person name="Waldmann J."/>
            <person name="Richter M."/>
            <person name="Barbe V."/>
            <person name="Bataille E."/>
            <person name="Glockner F.O."/>
            <person name="Amann R."/>
        </authorList>
    </citation>
    <scope>NUCLEOTIDE SEQUENCE</scope>
</reference>
<organism evidence="2">
    <name type="scientific">uncultured Flavobacteriia bacterium</name>
    <dbReference type="NCBI Taxonomy" id="212695"/>
    <lineage>
        <taxon>Bacteria</taxon>
        <taxon>Pseudomonadati</taxon>
        <taxon>Bacteroidota</taxon>
        <taxon>Flavobacteriia</taxon>
        <taxon>environmental samples</taxon>
    </lineage>
</organism>
<evidence type="ECO:0000313" key="2">
    <source>
        <dbReference type="EMBL" id="CCG00532.1"/>
    </source>
</evidence>
<accession>H6RHM1</accession>
<dbReference type="EMBL" id="FO117610">
    <property type="protein sequence ID" value="CCG00532.1"/>
    <property type="molecule type" value="Genomic_DNA"/>
</dbReference>
<name>H6RHM1_9BACT</name>